<reference evidence="3" key="1">
    <citation type="journal article" date="2020" name="Mol. Cell">
        <title>Proteome analysis reveals a significant host-specific response in Rhizobium leguminosarum bv viciae endosymbiotic cells.</title>
        <authorList>
            <person name="Duran D."/>
            <person name="Albareda M."/>
            <person name="Marina A."/>
            <person name="Garcia C."/>
            <person name="Ruiz-Argueso T."/>
            <person name="Palacios J."/>
        </authorList>
    </citation>
    <scope>NUCLEOTIDE SEQUENCE</scope>
    <source>
        <tissue evidence="3">Root nodules</tissue>
    </source>
</reference>
<dbReference type="InterPro" id="IPR009810">
    <property type="entry name" value="Nodulin_late_dom"/>
</dbReference>
<dbReference type="GO" id="GO:0046872">
    <property type="term" value="F:metal ion binding"/>
    <property type="evidence" value="ECO:0007669"/>
    <property type="project" value="InterPro"/>
</dbReference>
<sequence>MAIVHKLFCIWIFYISLFVATSHAAGSFAKLDYKCEDDADCPNVVTKLICLKCINRFCHIIYKE</sequence>
<evidence type="ECO:0000313" key="3">
    <source>
        <dbReference type="EMBL" id="QQO74703.1"/>
    </source>
</evidence>
<feature type="domain" description="Late nodulin" evidence="2">
    <location>
        <begin position="1"/>
        <end position="59"/>
    </location>
</feature>
<name>A0A7T8DV92_LENCU</name>
<dbReference type="AlphaFoldDB" id="A0A7T8DV92"/>
<evidence type="ECO:0000256" key="1">
    <source>
        <dbReference type="SAM" id="SignalP"/>
    </source>
</evidence>
<accession>A0A7T8DV92</accession>
<dbReference type="Pfam" id="PF07127">
    <property type="entry name" value="Nodulin_late"/>
    <property type="match status" value="1"/>
</dbReference>
<evidence type="ECO:0000259" key="2">
    <source>
        <dbReference type="Pfam" id="PF07127"/>
    </source>
</evidence>
<protein>
    <submittedName>
        <fullName evidence="3">Nodule-specific cysteine-rich peptide L35</fullName>
    </submittedName>
</protein>
<feature type="chain" id="PRO_5031337471" evidence="1">
    <location>
        <begin position="25"/>
        <end position="64"/>
    </location>
</feature>
<keyword evidence="1" id="KW-0732">Signal</keyword>
<dbReference type="EMBL" id="MT371185">
    <property type="protein sequence ID" value="QQO74703.1"/>
    <property type="molecule type" value="mRNA"/>
</dbReference>
<organism evidence="3">
    <name type="scientific">Lens culinaris</name>
    <name type="common">Lentil</name>
    <name type="synonym">Cicer lens</name>
    <dbReference type="NCBI Taxonomy" id="3864"/>
    <lineage>
        <taxon>Eukaryota</taxon>
        <taxon>Viridiplantae</taxon>
        <taxon>Streptophyta</taxon>
        <taxon>Embryophyta</taxon>
        <taxon>Tracheophyta</taxon>
        <taxon>Spermatophyta</taxon>
        <taxon>Magnoliopsida</taxon>
        <taxon>eudicotyledons</taxon>
        <taxon>Gunneridae</taxon>
        <taxon>Pentapetalae</taxon>
        <taxon>rosids</taxon>
        <taxon>fabids</taxon>
        <taxon>Fabales</taxon>
        <taxon>Fabaceae</taxon>
        <taxon>Papilionoideae</taxon>
        <taxon>50 kb inversion clade</taxon>
        <taxon>NPAAA clade</taxon>
        <taxon>Hologalegina</taxon>
        <taxon>IRL clade</taxon>
        <taxon>Fabeae</taxon>
        <taxon>Lens</taxon>
    </lineage>
</organism>
<proteinExistence type="evidence at transcript level"/>
<feature type="signal peptide" evidence="1">
    <location>
        <begin position="1"/>
        <end position="24"/>
    </location>
</feature>